<keyword evidence="2" id="KW-1185">Reference proteome</keyword>
<organism evidence="1 2">
    <name type="scientific">Symbiodinium necroappetens</name>
    <dbReference type="NCBI Taxonomy" id="1628268"/>
    <lineage>
        <taxon>Eukaryota</taxon>
        <taxon>Sar</taxon>
        <taxon>Alveolata</taxon>
        <taxon>Dinophyceae</taxon>
        <taxon>Suessiales</taxon>
        <taxon>Symbiodiniaceae</taxon>
        <taxon>Symbiodinium</taxon>
    </lineage>
</organism>
<accession>A0A813CTB0</accession>
<dbReference type="AlphaFoldDB" id="A0A813CTB0"/>
<gene>
    <name evidence="1" type="ORF">SNEC2469_LOCUS35644</name>
</gene>
<evidence type="ECO:0000313" key="1">
    <source>
        <dbReference type="EMBL" id="CAE7945710.1"/>
    </source>
</evidence>
<proteinExistence type="predicted"/>
<evidence type="ECO:0000313" key="2">
    <source>
        <dbReference type="Proteomes" id="UP000601435"/>
    </source>
</evidence>
<dbReference type="OrthoDB" id="442274at2759"/>
<dbReference type="Proteomes" id="UP000601435">
    <property type="component" value="Unassembled WGS sequence"/>
</dbReference>
<comment type="caution">
    <text evidence="1">The sequence shown here is derived from an EMBL/GenBank/DDBJ whole genome shotgun (WGS) entry which is preliminary data.</text>
</comment>
<sequence length="124" mass="13995">MICRYEMGKKEFTDGFGLCSPGRWAPEAREVLATPEEAAHAKAIREILKEFVCEEIGDLRAEAFKLATGKLKESPFSAEAMARLKKKVAGTVGNAPDAFEVFRAREKFRKLDESEFEPQMENYT</sequence>
<dbReference type="EMBL" id="CAJNJA010104305">
    <property type="protein sequence ID" value="CAE7945710.1"/>
    <property type="molecule type" value="Genomic_DNA"/>
</dbReference>
<name>A0A813CTB0_9DINO</name>
<reference evidence="1" key="1">
    <citation type="submission" date="2021-02" db="EMBL/GenBank/DDBJ databases">
        <authorList>
            <person name="Dougan E. K."/>
            <person name="Rhodes N."/>
            <person name="Thang M."/>
            <person name="Chan C."/>
        </authorList>
    </citation>
    <scope>NUCLEOTIDE SEQUENCE</scope>
</reference>
<protein>
    <submittedName>
        <fullName evidence="1">Uncharacterized protein</fullName>
    </submittedName>
</protein>
<feature type="non-terminal residue" evidence="1">
    <location>
        <position position="1"/>
    </location>
</feature>